<dbReference type="KEGG" id="vg:14516003"/>
<proteinExistence type="predicted"/>
<protein>
    <submittedName>
        <fullName evidence="2">Uncharacterized protein</fullName>
    </submittedName>
</protein>
<dbReference type="OrthoDB" id="18906at10239"/>
<keyword evidence="1" id="KW-0472">Membrane</keyword>
<dbReference type="GeneID" id="14516003"/>
<accession>L0L8A1</accession>
<evidence type="ECO:0000256" key="1">
    <source>
        <dbReference type="SAM" id="Phobius"/>
    </source>
</evidence>
<keyword evidence="1" id="KW-1133">Transmembrane helix</keyword>
<evidence type="ECO:0000313" key="3">
    <source>
        <dbReference type="Proteomes" id="UP000010364"/>
    </source>
</evidence>
<keyword evidence="1" id="KW-0812">Transmembrane</keyword>
<reference evidence="2" key="1">
    <citation type="submission" date="2013-11" db="EMBL/GenBank/DDBJ databases">
        <title>Discovery of phiAGATE novel phage infecting Bacillus pumilus leads to new insights in phylogeny of subfamily Spounavirinae.</title>
        <authorList>
            <person name="Barylski J."/>
            <person name="Nowicki G."/>
            <person name="Gozdzicka-Jozefiak A."/>
        </authorList>
    </citation>
    <scope>NUCLEOTIDE SEQUENCE [LARGE SCALE GENOMIC DNA]</scope>
</reference>
<name>L0L8A1_9CAUD</name>
<evidence type="ECO:0000313" key="2">
    <source>
        <dbReference type="EMBL" id="AGB62619.1"/>
    </source>
</evidence>
<dbReference type="Proteomes" id="UP000010364">
    <property type="component" value="Segment"/>
</dbReference>
<keyword evidence="3" id="KW-1185">Reference proteome</keyword>
<feature type="transmembrane region" description="Helical" evidence="1">
    <location>
        <begin position="85"/>
        <end position="105"/>
    </location>
</feature>
<sequence>MTNQNGELIERLRNVEGKIQDRDTDTTELRGVVDELKNIVFSLDKDIAIQQEKQSHLYYKMEQLQRELELLESAGDRKSDKQRELIEKALMAFLGGLITYLFSMISGK</sequence>
<organism evidence="2 3">
    <name type="scientific">Bacillus phage phiAGATE</name>
    <dbReference type="NCBI Taxonomy" id="1204533"/>
    <lineage>
        <taxon>Viruses</taxon>
        <taxon>Duplodnaviria</taxon>
        <taxon>Heunggongvirae</taxon>
        <taxon>Uroviricota</taxon>
        <taxon>Caudoviricetes</taxon>
        <taxon>Herelleviridae</taxon>
        <taxon>Bastillevirinae</taxon>
        <taxon>Agatevirus</taxon>
        <taxon>Agatevirus agate</taxon>
    </lineage>
</organism>
<dbReference type="EMBL" id="JX238501">
    <property type="protein sequence ID" value="AGB62619.1"/>
    <property type="molecule type" value="Genomic_DNA"/>
</dbReference>
<dbReference type="RefSeq" id="YP_007349212.1">
    <property type="nucleotide sequence ID" value="NC_020081.2"/>
</dbReference>